<sequence>MNMRKSGLRRRLAGVGTSAVLAAGLVTGISGTAHAGGYGCNGNLVYSQDFTGEGDYANTVVATVYGYWDGSHNCEVAVKKVFVGQRTRTGITLWSNVDSPKDDTDYYTTYAGPVSVYAVGSCVWEEVDMWDPAGHEIAQTFNGQPHNCG</sequence>
<evidence type="ECO:0008006" key="4">
    <source>
        <dbReference type="Google" id="ProtNLM"/>
    </source>
</evidence>
<protein>
    <recommendedName>
        <fullName evidence="4">Spore-associated protein A</fullName>
    </recommendedName>
</protein>
<gene>
    <name evidence="2" type="ORF">GCM10010430_78530</name>
</gene>
<feature type="signal peptide" evidence="1">
    <location>
        <begin position="1"/>
        <end position="35"/>
    </location>
</feature>
<evidence type="ECO:0000313" key="3">
    <source>
        <dbReference type="Proteomes" id="UP001500305"/>
    </source>
</evidence>
<comment type="caution">
    <text evidence="2">The sequence shown here is derived from an EMBL/GenBank/DDBJ whole genome shotgun (WGS) entry which is preliminary data.</text>
</comment>
<keyword evidence="3" id="KW-1185">Reference proteome</keyword>
<proteinExistence type="predicted"/>
<name>A0ABN3F184_9ACTN</name>
<reference evidence="2 3" key="1">
    <citation type="journal article" date="2019" name="Int. J. Syst. Evol. Microbiol.">
        <title>The Global Catalogue of Microorganisms (GCM) 10K type strain sequencing project: providing services to taxonomists for standard genome sequencing and annotation.</title>
        <authorList>
            <consortium name="The Broad Institute Genomics Platform"/>
            <consortium name="The Broad Institute Genome Sequencing Center for Infectious Disease"/>
            <person name="Wu L."/>
            <person name="Ma J."/>
        </authorList>
    </citation>
    <scope>NUCLEOTIDE SEQUENCE [LARGE SCALE GENOMIC DNA]</scope>
    <source>
        <strain evidence="2 3">JCM 7356</strain>
    </source>
</reference>
<dbReference type="EMBL" id="BAAATR010000079">
    <property type="protein sequence ID" value="GAA2280742.1"/>
    <property type="molecule type" value="Genomic_DNA"/>
</dbReference>
<dbReference type="RefSeq" id="WP_344641347.1">
    <property type="nucleotide sequence ID" value="NZ_BAAATR010000079.1"/>
</dbReference>
<evidence type="ECO:0000256" key="1">
    <source>
        <dbReference type="SAM" id="SignalP"/>
    </source>
</evidence>
<accession>A0ABN3F184</accession>
<evidence type="ECO:0000313" key="2">
    <source>
        <dbReference type="EMBL" id="GAA2280742.1"/>
    </source>
</evidence>
<keyword evidence="1" id="KW-0732">Signal</keyword>
<organism evidence="2 3">
    <name type="scientific">Kitasatospora cystarginea</name>
    <dbReference type="NCBI Taxonomy" id="58350"/>
    <lineage>
        <taxon>Bacteria</taxon>
        <taxon>Bacillati</taxon>
        <taxon>Actinomycetota</taxon>
        <taxon>Actinomycetes</taxon>
        <taxon>Kitasatosporales</taxon>
        <taxon>Streptomycetaceae</taxon>
        <taxon>Kitasatospora</taxon>
    </lineage>
</organism>
<feature type="chain" id="PRO_5046137165" description="Spore-associated protein A" evidence="1">
    <location>
        <begin position="36"/>
        <end position="149"/>
    </location>
</feature>
<dbReference type="Proteomes" id="UP001500305">
    <property type="component" value="Unassembled WGS sequence"/>
</dbReference>